<accession>A0A3L6SEI1</accession>
<keyword evidence="2" id="KW-1185">Reference proteome</keyword>
<evidence type="ECO:0000313" key="2">
    <source>
        <dbReference type="Proteomes" id="UP000275267"/>
    </source>
</evidence>
<dbReference type="AlphaFoldDB" id="A0A3L6SEI1"/>
<gene>
    <name evidence="1" type="ORF">C2845_PM02G34110</name>
</gene>
<reference evidence="2" key="1">
    <citation type="journal article" date="2019" name="Nat. Commun.">
        <title>The genome of broomcorn millet.</title>
        <authorList>
            <person name="Zou C."/>
            <person name="Miki D."/>
            <person name="Li D."/>
            <person name="Tang Q."/>
            <person name="Xiao L."/>
            <person name="Rajput S."/>
            <person name="Deng P."/>
            <person name="Jia W."/>
            <person name="Huang R."/>
            <person name="Zhang M."/>
            <person name="Sun Y."/>
            <person name="Hu J."/>
            <person name="Fu X."/>
            <person name="Schnable P.S."/>
            <person name="Li F."/>
            <person name="Zhang H."/>
            <person name="Feng B."/>
            <person name="Zhu X."/>
            <person name="Liu R."/>
            <person name="Schnable J.C."/>
            <person name="Zhu J.-K."/>
            <person name="Zhang H."/>
        </authorList>
    </citation>
    <scope>NUCLEOTIDE SEQUENCE [LARGE SCALE GENOMIC DNA]</scope>
</reference>
<name>A0A3L6SEI1_PANMI</name>
<organism evidence="1 2">
    <name type="scientific">Panicum miliaceum</name>
    <name type="common">Proso millet</name>
    <name type="synonym">Broomcorn millet</name>
    <dbReference type="NCBI Taxonomy" id="4540"/>
    <lineage>
        <taxon>Eukaryota</taxon>
        <taxon>Viridiplantae</taxon>
        <taxon>Streptophyta</taxon>
        <taxon>Embryophyta</taxon>
        <taxon>Tracheophyta</taxon>
        <taxon>Spermatophyta</taxon>
        <taxon>Magnoliopsida</taxon>
        <taxon>Liliopsida</taxon>
        <taxon>Poales</taxon>
        <taxon>Poaceae</taxon>
        <taxon>PACMAD clade</taxon>
        <taxon>Panicoideae</taxon>
        <taxon>Panicodae</taxon>
        <taxon>Paniceae</taxon>
        <taxon>Panicinae</taxon>
        <taxon>Panicum</taxon>
        <taxon>Panicum sect. Panicum</taxon>
    </lineage>
</organism>
<comment type="caution">
    <text evidence="1">The sequence shown here is derived from an EMBL/GenBank/DDBJ whole genome shotgun (WGS) entry which is preliminary data.</text>
</comment>
<sequence length="51" mass="5675">MTVSSVSTPPLSVGIECSNAETVSELIKCSRWKPFSHDVCILLLCWYVENT</sequence>
<protein>
    <submittedName>
        <fullName evidence="1">Uncharacterized protein</fullName>
    </submittedName>
</protein>
<proteinExistence type="predicted"/>
<dbReference type="EMBL" id="PQIB02000005">
    <property type="protein sequence ID" value="RLN19378.1"/>
    <property type="molecule type" value="Genomic_DNA"/>
</dbReference>
<evidence type="ECO:0000313" key="1">
    <source>
        <dbReference type="EMBL" id="RLN19378.1"/>
    </source>
</evidence>
<dbReference type="Proteomes" id="UP000275267">
    <property type="component" value="Unassembled WGS sequence"/>
</dbReference>